<sequence>MVIDGYFKLDTASYLQCPVKAHLGHKVIGVEPDLAFDLTLTPPRVFIRNELVDLLGELTPKLIQGAYLNPNNTHAYQNFSVITADHFSLPKVEADDALPTVFYYQQALYLSLTLLDEITHNKKLKDIEYRV</sequence>
<evidence type="ECO:0000313" key="1">
    <source>
        <dbReference type="EMBL" id="MBN3577224.1"/>
    </source>
</evidence>
<proteinExistence type="predicted"/>
<dbReference type="RefSeq" id="WP_206369325.1">
    <property type="nucleotide sequence ID" value="NZ_CAWPTG010000111.1"/>
</dbReference>
<comment type="caution">
    <text evidence="1">The sequence shown here is derived from an EMBL/GenBank/DDBJ whole genome shotgun (WGS) entry which is preliminary data.</text>
</comment>
<accession>A0ABS3A056</accession>
<reference evidence="1 2" key="1">
    <citation type="submission" date="2021-02" db="EMBL/GenBank/DDBJ databases">
        <title>Draft Genome Sequences of 5 Vibrio neptunius Strains Isolated From of Bivalve Hatcheries.</title>
        <authorList>
            <person name="Galvis F."/>
            <person name="Barja J.L."/>
            <person name="Lemos M.L."/>
            <person name="Balado M."/>
        </authorList>
    </citation>
    <scope>NUCLEOTIDE SEQUENCE [LARGE SCALE GENOMIC DNA]</scope>
    <source>
        <strain evidence="1 2">PP-145.98</strain>
    </source>
</reference>
<gene>
    <name evidence="1" type="ORF">JYA62_06020</name>
</gene>
<name>A0ABS3A056_9VIBR</name>
<protein>
    <submittedName>
        <fullName evidence="1">Uncharacterized protein</fullName>
    </submittedName>
</protein>
<evidence type="ECO:0000313" key="2">
    <source>
        <dbReference type="Proteomes" id="UP000779070"/>
    </source>
</evidence>
<dbReference type="Proteomes" id="UP000779070">
    <property type="component" value="Unassembled WGS sequence"/>
</dbReference>
<dbReference type="EMBL" id="JAFHLB010000005">
    <property type="protein sequence ID" value="MBN3577224.1"/>
    <property type="molecule type" value="Genomic_DNA"/>
</dbReference>
<organism evidence="1 2">
    <name type="scientific">Vibrio neptunius</name>
    <dbReference type="NCBI Taxonomy" id="170651"/>
    <lineage>
        <taxon>Bacteria</taxon>
        <taxon>Pseudomonadati</taxon>
        <taxon>Pseudomonadota</taxon>
        <taxon>Gammaproteobacteria</taxon>
        <taxon>Vibrionales</taxon>
        <taxon>Vibrionaceae</taxon>
        <taxon>Vibrio</taxon>
    </lineage>
</organism>
<keyword evidence="2" id="KW-1185">Reference proteome</keyword>